<protein>
    <recommendedName>
        <fullName evidence="1">DUF8120 domain-containing protein</fullName>
    </recommendedName>
</protein>
<organism evidence="2 3">
    <name type="scientific">Haloplanus litoreus</name>
    <dbReference type="NCBI Taxonomy" id="767515"/>
    <lineage>
        <taxon>Archaea</taxon>
        <taxon>Methanobacteriati</taxon>
        <taxon>Methanobacteriota</taxon>
        <taxon>Stenosarchaea group</taxon>
        <taxon>Halobacteria</taxon>
        <taxon>Halobacteriales</taxon>
        <taxon>Haloferacaceae</taxon>
        <taxon>Haloplanus</taxon>
    </lineage>
</organism>
<evidence type="ECO:0000259" key="1">
    <source>
        <dbReference type="Pfam" id="PF26439"/>
    </source>
</evidence>
<reference evidence="2 3" key="1">
    <citation type="journal article" date="2019" name="Int. J. Syst. Evol. Microbiol.">
        <title>The Global Catalogue of Microorganisms (GCM) 10K type strain sequencing project: providing services to taxonomists for standard genome sequencing and annotation.</title>
        <authorList>
            <consortium name="The Broad Institute Genomics Platform"/>
            <consortium name="The Broad Institute Genome Sequencing Center for Infectious Disease"/>
            <person name="Wu L."/>
            <person name="Ma J."/>
        </authorList>
    </citation>
    <scope>NUCLEOTIDE SEQUENCE [LARGE SCALE GENOMIC DNA]</scope>
    <source>
        <strain evidence="2 3">GX21</strain>
    </source>
</reference>
<keyword evidence="3" id="KW-1185">Reference proteome</keyword>
<gene>
    <name evidence="2" type="ORF">ACFQKE_10280</name>
</gene>
<dbReference type="AlphaFoldDB" id="A0ABD5ZYE9"/>
<proteinExistence type="predicted"/>
<dbReference type="RefSeq" id="WP_379703896.1">
    <property type="nucleotide sequence ID" value="NZ_JBHTAT010000001.1"/>
</dbReference>
<accession>A0ABD5ZYE9</accession>
<sequence>MTEADAPIRVSLPARTYSLLDTASKLLGLGLVAAGLDAGGGTPVGLALAATGALCATVTVFVTNE</sequence>
<dbReference type="EMBL" id="JBHTAT010000001">
    <property type="protein sequence ID" value="MFC7255673.1"/>
    <property type="molecule type" value="Genomic_DNA"/>
</dbReference>
<evidence type="ECO:0000313" key="3">
    <source>
        <dbReference type="Proteomes" id="UP001596434"/>
    </source>
</evidence>
<comment type="caution">
    <text evidence="2">The sequence shown here is derived from an EMBL/GenBank/DDBJ whole genome shotgun (WGS) entry which is preliminary data.</text>
</comment>
<name>A0ABD5ZYE9_9EURY</name>
<feature type="domain" description="DUF8120" evidence="1">
    <location>
        <begin position="6"/>
        <end position="64"/>
    </location>
</feature>
<dbReference type="Proteomes" id="UP001596434">
    <property type="component" value="Unassembled WGS sequence"/>
</dbReference>
<dbReference type="GeneID" id="96954040"/>
<dbReference type="InterPro" id="IPR058433">
    <property type="entry name" value="DUF8120"/>
</dbReference>
<dbReference type="Pfam" id="PF26439">
    <property type="entry name" value="DUF8120"/>
    <property type="match status" value="1"/>
</dbReference>
<evidence type="ECO:0000313" key="2">
    <source>
        <dbReference type="EMBL" id="MFC7255673.1"/>
    </source>
</evidence>